<comment type="caution">
    <text evidence="1">The sequence shown here is derived from an EMBL/GenBank/DDBJ whole genome shotgun (WGS) entry which is preliminary data.</text>
</comment>
<gene>
    <name evidence="1" type="ORF">H5410_046391</name>
</gene>
<dbReference type="EMBL" id="JACXVP010000009">
    <property type="protein sequence ID" value="KAG5585957.1"/>
    <property type="molecule type" value="Genomic_DNA"/>
</dbReference>
<evidence type="ECO:0000313" key="1">
    <source>
        <dbReference type="EMBL" id="KAG5585957.1"/>
    </source>
</evidence>
<proteinExistence type="predicted"/>
<reference evidence="1 2" key="1">
    <citation type="submission" date="2020-09" db="EMBL/GenBank/DDBJ databases">
        <title>De no assembly of potato wild relative species, Solanum commersonii.</title>
        <authorList>
            <person name="Cho K."/>
        </authorList>
    </citation>
    <scope>NUCLEOTIDE SEQUENCE [LARGE SCALE GENOMIC DNA]</scope>
    <source>
        <strain evidence="1">LZ3.2</strain>
        <tissue evidence="1">Leaf</tissue>
    </source>
</reference>
<dbReference type="AlphaFoldDB" id="A0A9J5XE75"/>
<protein>
    <submittedName>
        <fullName evidence="1">Uncharacterized protein</fullName>
    </submittedName>
</protein>
<sequence length="135" mass="15143">MKNKLLPKRGISLDKVEETLSTFHKDCWRPIGYALQLNLARQINNGCESFIKTVPWGISNDRILCPDLTGEVKTCMSICVLEDILLNIGHLIVNESRCVVKSKLRKIDSGKSVHVDDYSCIPPTLGPFESLESEL</sequence>
<evidence type="ECO:0000313" key="2">
    <source>
        <dbReference type="Proteomes" id="UP000824120"/>
    </source>
</evidence>
<keyword evidence="2" id="KW-1185">Reference proteome</keyword>
<organism evidence="1 2">
    <name type="scientific">Solanum commersonii</name>
    <name type="common">Commerson's wild potato</name>
    <name type="synonym">Commerson's nightshade</name>
    <dbReference type="NCBI Taxonomy" id="4109"/>
    <lineage>
        <taxon>Eukaryota</taxon>
        <taxon>Viridiplantae</taxon>
        <taxon>Streptophyta</taxon>
        <taxon>Embryophyta</taxon>
        <taxon>Tracheophyta</taxon>
        <taxon>Spermatophyta</taxon>
        <taxon>Magnoliopsida</taxon>
        <taxon>eudicotyledons</taxon>
        <taxon>Gunneridae</taxon>
        <taxon>Pentapetalae</taxon>
        <taxon>asterids</taxon>
        <taxon>lamiids</taxon>
        <taxon>Solanales</taxon>
        <taxon>Solanaceae</taxon>
        <taxon>Solanoideae</taxon>
        <taxon>Solaneae</taxon>
        <taxon>Solanum</taxon>
    </lineage>
</organism>
<dbReference type="Proteomes" id="UP000824120">
    <property type="component" value="Chromosome 9"/>
</dbReference>
<name>A0A9J5XE75_SOLCO</name>
<accession>A0A9J5XE75</accession>